<dbReference type="EMBL" id="KN838646">
    <property type="protein sequence ID" value="KIJ99469.1"/>
    <property type="molecule type" value="Genomic_DNA"/>
</dbReference>
<reference evidence="2" key="2">
    <citation type="submission" date="2015-01" db="EMBL/GenBank/DDBJ databases">
        <title>Evolutionary Origins and Diversification of the Mycorrhizal Mutualists.</title>
        <authorList>
            <consortium name="DOE Joint Genome Institute"/>
            <consortium name="Mycorrhizal Genomics Consortium"/>
            <person name="Kohler A."/>
            <person name="Kuo A."/>
            <person name="Nagy L.G."/>
            <person name="Floudas D."/>
            <person name="Copeland A."/>
            <person name="Barry K.W."/>
            <person name="Cichocki N."/>
            <person name="Veneault-Fourrey C."/>
            <person name="LaButti K."/>
            <person name="Lindquist E.A."/>
            <person name="Lipzen A."/>
            <person name="Lundell T."/>
            <person name="Morin E."/>
            <person name="Murat C."/>
            <person name="Riley R."/>
            <person name="Ohm R."/>
            <person name="Sun H."/>
            <person name="Tunlid A."/>
            <person name="Henrissat B."/>
            <person name="Grigoriev I.V."/>
            <person name="Hibbett D.S."/>
            <person name="Martin F."/>
        </authorList>
    </citation>
    <scope>NUCLEOTIDE SEQUENCE [LARGE SCALE GENOMIC DNA]</scope>
    <source>
        <strain evidence="2">LaAM-08-1</strain>
    </source>
</reference>
<gene>
    <name evidence="1" type="ORF">K443DRAFT_102197</name>
</gene>
<evidence type="ECO:0000313" key="2">
    <source>
        <dbReference type="Proteomes" id="UP000054477"/>
    </source>
</evidence>
<dbReference type="HOGENOM" id="CLU_144542_1_0_1"/>
<dbReference type="Proteomes" id="UP000054477">
    <property type="component" value="Unassembled WGS sequence"/>
</dbReference>
<accession>A0A0C9WNY7</accession>
<sequence>VGNTKTFEDIAFLCIATAIIGQHSYFLWKKNPSVSSAPIKLAIQKLNSYVHMKKIKTAIVEASHLKTKDQKLAVIKIALENSLCESLKPEVFQCFSLIHLI</sequence>
<evidence type="ECO:0000313" key="1">
    <source>
        <dbReference type="EMBL" id="KIJ99469.1"/>
    </source>
</evidence>
<organism evidence="1 2">
    <name type="scientific">Laccaria amethystina LaAM-08-1</name>
    <dbReference type="NCBI Taxonomy" id="1095629"/>
    <lineage>
        <taxon>Eukaryota</taxon>
        <taxon>Fungi</taxon>
        <taxon>Dikarya</taxon>
        <taxon>Basidiomycota</taxon>
        <taxon>Agaricomycotina</taxon>
        <taxon>Agaricomycetes</taxon>
        <taxon>Agaricomycetidae</taxon>
        <taxon>Agaricales</taxon>
        <taxon>Agaricineae</taxon>
        <taxon>Hydnangiaceae</taxon>
        <taxon>Laccaria</taxon>
    </lineage>
</organism>
<feature type="non-terminal residue" evidence="1">
    <location>
        <position position="1"/>
    </location>
</feature>
<reference evidence="1 2" key="1">
    <citation type="submission" date="2014-04" db="EMBL/GenBank/DDBJ databases">
        <authorList>
            <consortium name="DOE Joint Genome Institute"/>
            <person name="Kuo A."/>
            <person name="Kohler A."/>
            <person name="Nagy L.G."/>
            <person name="Floudas D."/>
            <person name="Copeland A."/>
            <person name="Barry K.W."/>
            <person name="Cichocki N."/>
            <person name="Veneault-Fourrey C."/>
            <person name="LaButti K."/>
            <person name="Lindquist E.A."/>
            <person name="Lipzen A."/>
            <person name="Lundell T."/>
            <person name="Morin E."/>
            <person name="Murat C."/>
            <person name="Sun H."/>
            <person name="Tunlid A."/>
            <person name="Henrissat B."/>
            <person name="Grigoriev I.V."/>
            <person name="Hibbett D.S."/>
            <person name="Martin F."/>
            <person name="Nordberg H.P."/>
            <person name="Cantor M.N."/>
            <person name="Hua S.X."/>
        </authorList>
    </citation>
    <scope>NUCLEOTIDE SEQUENCE [LARGE SCALE GENOMIC DNA]</scope>
    <source>
        <strain evidence="1 2">LaAM-08-1</strain>
    </source>
</reference>
<dbReference type="AlphaFoldDB" id="A0A0C9WNY7"/>
<name>A0A0C9WNY7_9AGAR</name>
<keyword evidence="2" id="KW-1185">Reference proteome</keyword>
<proteinExistence type="predicted"/>
<protein>
    <submittedName>
        <fullName evidence="1">Uncharacterized protein</fullName>
    </submittedName>
</protein>